<organism evidence="2 3">
    <name type="scientific">Saponaria officinalis</name>
    <name type="common">Common soapwort</name>
    <name type="synonym">Lychnis saponaria</name>
    <dbReference type="NCBI Taxonomy" id="3572"/>
    <lineage>
        <taxon>Eukaryota</taxon>
        <taxon>Viridiplantae</taxon>
        <taxon>Streptophyta</taxon>
        <taxon>Embryophyta</taxon>
        <taxon>Tracheophyta</taxon>
        <taxon>Spermatophyta</taxon>
        <taxon>Magnoliopsida</taxon>
        <taxon>eudicotyledons</taxon>
        <taxon>Gunneridae</taxon>
        <taxon>Pentapetalae</taxon>
        <taxon>Caryophyllales</taxon>
        <taxon>Caryophyllaceae</taxon>
        <taxon>Caryophylleae</taxon>
        <taxon>Saponaria</taxon>
    </lineage>
</organism>
<protein>
    <submittedName>
        <fullName evidence="2">Uncharacterized protein</fullName>
    </submittedName>
</protein>
<evidence type="ECO:0000313" key="3">
    <source>
        <dbReference type="Proteomes" id="UP001443914"/>
    </source>
</evidence>
<dbReference type="PANTHER" id="PTHR34190:SF4">
    <property type="entry name" value="EXPRESSED PROTEIN"/>
    <property type="match status" value="1"/>
</dbReference>
<feature type="region of interest" description="Disordered" evidence="1">
    <location>
        <begin position="22"/>
        <end position="47"/>
    </location>
</feature>
<proteinExistence type="predicted"/>
<reference evidence="2" key="1">
    <citation type="submission" date="2024-03" db="EMBL/GenBank/DDBJ databases">
        <title>WGS assembly of Saponaria officinalis var. Norfolk2.</title>
        <authorList>
            <person name="Jenkins J."/>
            <person name="Shu S."/>
            <person name="Grimwood J."/>
            <person name="Barry K."/>
            <person name="Goodstein D."/>
            <person name="Schmutz J."/>
            <person name="Leebens-Mack J."/>
            <person name="Osbourn A."/>
        </authorList>
    </citation>
    <scope>NUCLEOTIDE SEQUENCE [LARGE SCALE GENOMIC DNA]</scope>
    <source>
        <strain evidence="2">JIC</strain>
    </source>
</reference>
<accession>A0AAW1JBJ8</accession>
<feature type="region of interest" description="Disordered" evidence="1">
    <location>
        <begin position="112"/>
        <end position="133"/>
    </location>
</feature>
<evidence type="ECO:0000313" key="2">
    <source>
        <dbReference type="EMBL" id="KAK9700300.1"/>
    </source>
</evidence>
<dbReference type="PANTHER" id="PTHR34190">
    <property type="entry name" value="EXPRESSED PROTEIN"/>
    <property type="match status" value="1"/>
</dbReference>
<gene>
    <name evidence="2" type="ORF">RND81_08G230500</name>
</gene>
<comment type="caution">
    <text evidence="2">The sequence shown here is derived from an EMBL/GenBank/DDBJ whole genome shotgun (WGS) entry which is preliminary data.</text>
</comment>
<dbReference type="Proteomes" id="UP001443914">
    <property type="component" value="Unassembled WGS sequence"/>
</dbReference>
<feature type="compositionally biased region" description="Low complexity" evidence="1">
    <location>
        <begin position="30"/>
        <end position="47"/>
    </location>
</feature>
<dbReference type="AlphaFoldDB" id="A0AAW1JBJ8"/>
<dbReference type="EMBL" id="JBDFQZ010000008">
    <property type="protein sequence ID" value="KAK9700300.1"/>
    <property type="molecule type" value="Genomic_DNA"/>
</dbReference>
<feature type="compositionally biased region" description="Low complexity" evidence="1">
    <location>
        <begin position="114"/>
        <end position="124"/>
    </location>
</feature>
<evidence type="ECO:0000256" key="1">
    <source>
        <dbReference type="SAM" id="MobiDB-lite"/>
    </source>
</evidence>
<keyword evidence="3" id="KW-1185">Reference proteome</keyword>
<name>A0AAW1JBJ8_SAPOF</name>
<sequence length="133" mass="14861">MAVAEEPILSRVDRLDHLLRNMEEIKVGNRSPRSSSPSTPRSSEYSHSYCRSIDEAILEMEHKGSLLDRVSHLEDRLLKVCKQVEGELDVEKHERGVQAGDHKGLKQLIKSCVKGKSNGSSSPKSKSKSKSNH</sequence>